<dbReference type="AlphaFoldDB" id="A0A2Z7BSA4"/>
<protein>
    <submittedName>
        <fullName evidence="2">Uncharacterized protein</fullName>
    </submittedName>
</protein>
<name>A0A2Z7BSA4_9LAMI</name>
<feature type="compositionally biased region" description="Polar residues" evidence="1">
    <location>
        <begin position="64"/>
        <end position="73"/>
    </location>
</feature>
<accession>A0A2Z7BSA4</accession>
<evidence type="ECO:0000256" key="1">
    <source>
        <dbReference type="SAM" id="MobiDB-lite"/>
    </source>
</evidence>
<gene>
    <name evidence="2" type="ORF">F511_44199</name>
</gene>
<evidence type="ECO:0000313" key="3">
    <source>
        <dbReference type="Proteomes" id="UP000250235"/>
    </source>
</evidence>
<proteinExistence type="predicted"/>
<keyword evidence="3" id="KW-1185">Reference proteome</keyword>
<organism evidence="2 3">
    <name type="scientific">Dorcoceras hygrometricum</name>
    <dbReference type="NCBI Taxonomy" id="472368"/>
    <lineage>
        <taxon>Eukaryota</taxon>
        <taxon>Viridiplantae</taxon>
        <taxon>Streptophyta</taxon>
        <taxon>Embryophyta</taxon>
        <taxon>Tracheophyta</taxon>
        <taxon>Spermatophyta</taxon>
        <taxon>Magnoliopsida</taxon>
        <taxon>eudicotyledons</taxon>
        <taxon>Gunneridae</taxon>
        <taxon>Pentapetalae</taxon>
        <taxon>asterids</taxon>
        <taxon>lamiids</taxon>
        <taxon>Lamiales</taxon>
        <taxon>Gesneriaceae</taxon>
        <taxon>Didymocarpoideae</taxon>
        <taxon>Trichosporeae</taxon>
        <taxon>Loxocarpinae</taxon>
        <taxon>Dorcoceras</taxon>
    </lineage>
</organism>
<reference evidence="2 3" key="1">
    <citation type="journal article" date="2015" name="Proc. Natl. Acad. Sci. U.S.A.">
        <title>The resurrection genome of Boea hygrometrica: A blueprint for survival of dehydration.</title>
        <authorList>
            <person name="Xiao L."/>
            <person name="Yang G."/>
            <person name="Zhang L."/>
            <person name="Yang X."/>
            <person name="Zhao S."/>
            <person name="Ji Z."/>
            <person name="Zhou Q."/>
            <person name="Hu M."/>
            <person name="Wang Y."/>
            <person name="Chen M."/>
            <person name="Xu Y."/>
            <person name="Jin H."/>
            <person name="Xiao X."/>
            <person name="Hu G."/>
            <person name="Bao F."/>
            <person name="Hu Y."/>
            <person name="Wan P."/>
            <person name="Li L."/>
            <person name="Deng X."/>
            <person name="Kuang T."/>
            <person name="Xiang C."/>
            <person name="Zhu J.K."/>
            <person name="Oliver M.J."/>
            <person name="He Y."/>
        </authorList>
    </citation>
    <scope>NUCLEOTIDE SEQUENCE [LARGE SCALE GENOMIC DNA]</scope>
    <source>
        <strain evidence="3">cv. XS01</strain>
    </source>
</reference>
<dbReference type="Proteomes" id="UP000250235">
    <property type="component" value="Unassembled WGS sequence"/>
</dbReference>
<feature type="region of interest" description="Disordered" evidence="1">
    <location>
        <begin position="46"/>
        <end position="73"/>
    </location>
</feature>
<evidence type="ECO:0000313" key="2">
    <source>
        <dbReference type="EMBL" id="KZV36528.1"/>
    </source>
</evidence>
<dbReference type="EMBL" id="KV003649">
    <property type="protein sequence ID" value="KZV36528.1"/>
    <property type="molecule type" value="Genomic_DNA"/>
</dbReference>
<sequence>MAPLLKPINTQLILLHQHGSLDSFILKSNCFTYQFIGSKLQKLKGEMNNQTSSDEVKPAGKGPTVNSRGRGTA</sequence>